<keyword evidence="2" id="KW-0812">Transmembrane</keyword>
<proteinExistence type="predicted"/>
<gene>
    <name evidence="3" type="ORF">CEN89_6</name>
</gene>
<dbReference type="EMBL" id="VMGK01000001">
    <property type="protein sequence ID" value="TSC93469.1"/>
    <property type="molecule type" value="Genomic_DNA"/>
</dbReference>
<evidence type="ECO:0000313" key="4">
    <source>
        <dbReference type="Proteomes" id="UP000315689"/>
    </source>
</evidence>
<keyword evidence="2" id="KW-1133">Transmembrane helix</keyword>
<feature type="repeat" description="TPR" evidence="1">
    <location>
        <begin position="113"/>
        <end position="146"/>
    </location>
</feature>
<sequence length="194" mass="22520">MKISRKRKILYLIIIFLLVLALIVVLSFFRPTKNSESVISKGSVLAEENYHKALKAKADQDYQQVKILLDPVVRGDSENVIYSELLGLAEFNLRNFENVINIYDKLVGLEQNVVYYNYLANAWREMGNFQSATLNYQKAIELNPEFRTAYQNLINLYQSQEWVNKKDLVAFLQRIASDSKNKVAGEYLEEILKK</sequence>
<organism evidence="3 4">
    <name type="scientific">Candidatus Berkelbacteria bacterium Licking1014_7</name>
    <dbReference type="NCBI Taxonomy" id="2017147"/>
    <lineage>
        <taxon>Bacteria</taxon>
        <taxon>Candidatus Berkelbacteria</taxon>
    </lineage>
</organism>
<comment type="caution">
    <text evidence="3">The sequence shown here is derived from an EMBL/GenBank/DDBJ whole genome shotgun (WGS) entry which is preliminary data.</text>
</comment>
<dbReference type="PANTHER" id="PTHR44998:SF1">
    <property type="entry name" value="UDP-N-ACETYLGLUCOSAMINE--PEPTIDE N-ACETYLGLUCOSAMINYLTRANSFERASE 110 KDA SUBUNIT"/>
    <property type="match status" value="1"/>
</dbReference>
<evidence type="ECO:0000256" key="1">
    <source>
        <dbReference type="PROSITE-ProRule" id="PRU00339"/>
    </source>
</evidence>
<dbReference type="Gene3D" id="1.25.40.10">
    <property type="entry name" value="Tetratricopeptide repeat domain"/>
    <property type="match status" value="1"/>
</dbReference>
<reference evidence="3 4" key="1">
    <citation type="submission" date="2017-07" db="EMBL/GenBank/DDBJ databases">
        <title>Mechanisms for carbon and nitrogen cycling indicate functional differentiation within the Candidate Phyla Radiation.</title>
        <authorList>
            <person name="Danczak R.E."/>
            <person name="Johnston M.D."/>
            <person name="Kenah C."/>
            <person name="Slattery M."/>
            <person name="Wrighton K.C."/>
            <person name="Wilkins M.J."/>
        </authorList>
    </citation>
    <scope>NUCLEOTIDE SEQUENCE [LARGE SCALE GENOMIC DNA]</scope>
    <source>
        <strain evidence="3">Licking1014_7</strain>
    </source>
</reference>
<dbReference type="PANTHER" id="PTHR44998">
    <property type="match status" value="1"/>
</dbReference>
<protein>
    <submittedName>
        <fullName evidence="3">Uncharacterized protein</fullName>
    </submittedName>
</protein>
<dbReference type="InterPro" id="IPR011990">
    <property type="entry name" value="TPR-like_helical_dom_sf"/>
</dbReference>
<feature type="transmembrane region" description="Helical" evidence="2">
    <location>
        <begin position="9"/>
        <end position="29"/>
    </location>
</feature>
<name>A0A554LLF4_9BACT</name>
<dbReference type="SUPFAM" id="SSF48452">
    <property type="entry name" value="TPR-like"/>
    <property type="match status" value="1"/>
</dbReference>
<dbReference type="AlphaFoldDB" id="A0A554LLF4"/>
<accession>A0A554LLF4</accession>
<keyword evidence="1" id="KW-0802">TPR repeat</keyword>
<dbReference type="Pfam" id="PF00515">
    <property type="entry name" value="TPR_1"/>
    <property type="match status" value="1"/>
</dbReference>
<evidence type="ECO:0000313" key="3">
    <source>
        <dbReference type="EMBL" id="TSC93469.1"/>
    </source>
</evidence>
<dbReference type="SMART" id="SM00028">
    <property type="entry name" value="TPR"/>
    <property type="match status" value="1"/>
</dbReference>
<dbReference type="PROSITE" id="PS50005">
    <property type="entry name" value="TPR"/>
    <property type="match status" value="1"/>
</dbReference>
<keyword evidence="2" id="KW-0472">Membrane</keyword>
<evidence type="ECO:0000256" key="2">
    <source>
        <dbReference type="SAM" id="Phobius"/>
    </source>
</evidence>
<dbReference type="Proteomes" id="UP000315689">
    <property type="component" value="Unassembled WGS sequence"/>
</dbReference>
<dbReference type="InterPro" id="IPR019734">
    <property type="entry name" value="TPR_rpt"/>
</dbReference>